<name>A0ABW7VBK2_STROI</name>
<gene>
    <name evidence="2" type="ORF">ACH49L_14570</name>
</gene>
<evidence type="ECO:0000313" key="3">
    <source>
        <dbReference type="Proteomes" id="UP001611397"/>
    </source>
</evidence>
<keyword evidence="3" id="KW-1185">Reference proteome</keyword>
<feature type="transmembrane region" description="Helical" evidence="1">
    <location>
        <begin position="56"/>
        <end position="77"/>
    </location>
</feature>
<proteinExistence type="predicted"/>
<evidence type="ECO:0000313" key="2">
    <source>
        <dbReference type="EMBL" id="MFI2156887.1"/>
    </source>
</evidence>
<dbReference type="EMBL" id="JBIRWM010000006">
    <property type="protein sequence ID" value="MFI2156887.1"/>
    <property type="molecule type" value="Genomic_DNA"/>
</dbReference>
<feature type="transmembrane region" description="Helical" evidence="1">
    <location>
        <begin position="28"/>
        <end position="50"/>
    </location>
</feature>
<organism evidence="2 3">
    <name type="scientific">Streptomyces olivaceoviridis</name>
    <name type="common">Streptomyces corchorusii</name>
    <dbReference type="NCBI Taxonomy" id="1921"/>
    <lineage>
        <taxon>Bacteria</taxon>
        <taxon>Bacillati</taxon>
        <taxon>Actinomycetota</taxon>
        <taxon>Actinomycetes</taxon>
        <taxon>Kitasatosporales</taxon>
        <taxon>Streptomycetaceae</taxon>
        <taxon>Streptomyces</taxon>
    </lineage>
</organism>
<comment type="caution">
    <text evidence="2">The sequence shown here is derived from an EMBL/GenBank/DDBJ whole genome shotgun (WGS) entry which is preliminary data.</text>
</comment>
<sequence length="198" mass="21958">MTDRDVALATQGFSIDSSPAYIRVSKKFILRLVLTAASFAAAGLMGYLIAKGSADSASLVASVVGLLTSLVATLTSFSNYRGTKILSAASLPQDTSKDAQKWEIVNAWLNIERAIRDDLEERDISRTYRTRPLGEMLDEYSHWHNLGSDFRESLHELISARNRIAHGMPFDLSDEKYNALIKQAEDAMRIIRCTNLDG</sequence>
<keyword evidence="1" id="KW-0812">Transmembrane</keyword>
<accession>A0ABW7VBK2</accession>
<keyword evidence="1" id="KW-0472">Membrane</keyword>
<evidence type="ECO:0000256" key="1">
    <source>
        <dbReference type="SAM" id="Phobius"/>
    </source>
</evidence>
<dbReference type="RefSeq" id="WP_159061671.1">
    <property type="nucleotide sequence ID" value="NZ_JBIRUT010000004.1"/>
</dbReference>
<dbReference type="Proteomes" id="UP001611397">
    <property type="component" value="Unassembled WGS sequence"/>
</dbReference>
<reference evidence="2 3" key="1">
    <citation type="submission" date="2024-10" db="EMBL/GenBank/DDBJ databases">
        <title>The Natural Products Discovery Center: Release of the First 8490 Sequenced Strains for Exploring Actinobacteria Biosynthetic Diversity.</title>
        <authorList>
            <person name="Kalkreuter E."/>
            <person name="Kautsar S.A."/>
            <person name="Yang D."/>
            <person name="Bader C.D."/>
            <person name="Teijaro C.N."/>
            <person name="Fluegel L."/>
            <person name="Davis C.M."/>
            <person name="Simpson J.R."/>
            <person name="Lauterbach L."/>
            <person name="Steele A.D."/>
            <person name="Gui C."/>
            <person name="Meng S."/>
            <person name="Li G."/>
            <person name="Viehrig K."/>
            <person name="Ye F."/>
            <person name="Su P."/>
            <person name="Kiefer A.F."/>
            <person name="Nichols A."/>
            <person name="Cepeda A.J."/>
            <person name="Yan W."/>
            <person name="Fan B."/>
            <person name="Jiang Y."/>
            <person name="Adhikari A."/>
            <person name="Zheng C.-J."/>
            <person name="Schuster L."/>
            <person name="Cowan T.M."/>
            <person name="Smanski M.J."/>
            <person name="Chevrette M.G."/>
            <person name="De Carvalho L.P.S."/>
            <person name="Shen B."/>
        </authorList>
    </citation>
    <scope>NUCLEOTIDE SEQUENCE [LARGE SCALE GENOMIC DNA]</scope>
    <source>
        <strain evidence="2 3">NPDC020295</strain>
    </source>
</reference>
<evidence type="ECO:0008006" key="4">
    <source>
        <dbReference type="Google" id="ProtNLM"/>
    </source>
</evidence>
<protein>
    <recommendedName>
        <fullName evidence="4">RiboL-PSP-HEPN domain-containing protein</fullName>
    </recommendedName>
</protein>
<keyword evidence="1" id="KW-1133">Transmembrane helix</keyword>